<dbReference type="SUPFAM" id="SSF55681">
    <property type="entry name" value="Class II aaRS and biotin synthetases"/>
    <property type="match status" value="1"/>
</dbReference>
<dbReference type="RefSeq" id="WP_310172973.1">
    <property type="nucleotide sequence ID" value="NZ_BAABHE010000002.1"/>
</dbReference>
<dbReference type="PROSITE" id="PS51733">
    <property type="entry name" value="BPL_LPL_CATALYTIC"/>
    <property type="match status" value="1"/>
</dbReference>
<protein>
    <submittedName>
        <fullName evidence="2">Lipoate-protein ligase A</fullName>
        <ecNumber evidence="2">6.3.1.20</ecNumber>
    </submittedName>
</protein>
<accession>A0ABU2B0K8</accession>
<dbReference type="Gene3D" id="3.30.390.50">
    <property type="entry name" value="CO dehydrogenase flavoprotein, C-terminal domain"/>
    <property type="match status" value="1"/>
</dbReference>
<feature type="domain" description="BPL/LPL catalytic" evidence="1">
    <location>
        <begin position="139"/>
        <end position="333"/>
    </location>
</feature>
<dbReference type="InterPro" id="IPR050664">
    <property type="entry name" value="Octanoyltrans_LipM/LipL"/>
</dbReference>
<dbReference type="Pfam" id="PF21948">
    <property type="entry name" value="LplA-B_cat"/>
    <property type="match status" value="1"/>
</dbReference>
<dbReference type="PANTHER" id="PTHR43679:SF2">
    <property type="entry name" value="OCTANOYL-[GCVH]:PROTEIN N-OCTANOYLTRANSFERASE"/>
    <property type="match status" value="1"/>
</dbReference>
<dbReference type="GO" id="GO:0016979">
    <property type="term" value="F:lipoate-protein ligase activity"/>
    <property type="evidence" value="ECO:0007669"/>
    <property type="project" value="UniProtKB-EC"/>
</dbReference>
<dbReference type="EC" id="6.3.1.20" evidence="2"/>
<dbReference type="Proteomes" id="UP001183794">
    <property type="component" value="Unassembled WGS sequence"/>
</dbReference>
<sequence>MTALPPDNGKHFHGEFKVPGGKLVAADLHVSNGTITTANINGDFFLEPDDALDDINRALVGLPQDASHSTIARTIEAALDESVVMFGFDAQSVATAVRRATGYATRWQDHAWEIIVPTEIPIYTQVALDQVLTEDVAAGRTPPAMRLWKWPLSEPAVVIGSFQSFSNEVDANAAEKYGIKVARRISGGGAMFMEADNCVTYSLYTPTSLVDGMSFTDSYPFLDAWVMDALNRMEVKAFYEPLNDISTPEGKIGGAAQKRLASGSMLHHVTMSYDIDAQKMTEVLRIGREKISDKGITSAQARVDPLRRQTGMERSEIWDVMIETFAERYGATTREVTADEISRAEALAEEKFTTRDWIHRVP</sequence>
<proteinExistence type="predicted"/>
<name>A0ABU2B0K8_9MICC</name>
<comment type="caution">
    <text evidence="2">The sequence shown here is derived from an EMBL/GenBank/DDBJ whole genome shotgun (WGS) entry which is preliminary data.</text>
</comment>
<evidence type="ECO:0000259" key="1">
    <source>
        <dbReference type="PROSITE" id="PS51733"/>
    </source>
</evidence>
<gene>
    <name evidence="2" type="ORF">J2S62_001399</name>
</gene>
<organism evidence="2 3">
    <name type="scientific">Enteractinococcus fodinae</name>
    <dbReference type="NCBI Taxonomy" id="684663"/>
    <lineage>
        <taxon>Bacteria</taxon>
        <taxon>Bacillati</taxon>
        <taxon>Actinomycetota</taxon>
        <taxon>Actinomycetes</taxon>
        <taxon>Micrococcales</taxon>
        <taxon>Micrococcaceae</taxon>
    </lineage>
</organism>
<dbReference type="Gene3D" id="3.30.930.10">
    <property type="entry name" value="Bira Bifunctional Protein, Domain 2"/>
    <property type="match status" value="1"/>
</dbReference>
<dbReference type="InterPro" id="IPR004143">
    <property type="entry name" value="BPL_LPL_catalytic"/>
</dbReference>
<dbReference type="CDD" id="cd16443">
    <property type="entry name" value="LplA"/>
    <property type="match status" value="1"/>
</dbReference>
<keyword evidence="2" id="KW-0436">Ligase</keyword>
<dbReference type="InterPro" id="IPR045864">
    <property type="entry name" value="aa-tRNA-synth_II/BPL/LPL"/>
</dbReference>
<evidence type="ECO:0000313" key="3">
    <source>
        <dbReference type="Proteomes" id="UP001183794"/>
    </source>
</evidence>
<keyword evidence="3" id="KW-1185">Reference proteome</keyword>
<evidence type="ECO:0000313" key="2">
    <source>
        <dbReference type="EMBL" id="MDR7347142.1"/>
    </source>
</evidence>
<dbReference type="PANTHER" id="PTHR43679">
    <property type="entry name" value="OCTANOYLTRANSFERASE LIPM-RELATED"/>
    <property type="match status" value="1"/>
</dbReference>
<dbReference type="EMBL" id="JAVDYJ010000001">
    <property type="protein sequence ID" value="MDR7347142.1"/>
    <property type="molecule type" value="Genomic_DNA"/>
</dbReference>
<reference evidence="2 3" key="1">
    <citation type="submission" date="2023-07" db="EMBL/GenBank/DDBJ databases">
        <title>Sequencing the genomes of 1000 actinobacteria strains.</title>
        <authorList>
            <person name="Klenk H.-P."/>
        </authorList>
    </citation>
    <scope>NUCLEOTIDE SEQUENCE [LARGE SCALE GENOMIC DNA]</scope>
    <source>
        <strain evidence="2 3">DSM 22966</strain>
    </source>
</reference>